<dbReference type="RefSeq" id="WP_378054036.1">
    <property type="nucleotide sequence ID" value="NZ_JBHMDN010000079.1"/>
</dbReference>
<keyword evidence="3" id="KW-1185">Reference proteome</keyword>
<accession>A0ABW2FB58</accession>
<reference evidence="3" key="1">
    <citation type="journal article" date="2019" name="Int. J. Syst. Evol. Microbiol.">
        <title>The Global Catalogue of Microorganisms (GCM) 10K type strain sequencing project: providing services to taxonomists for standard genome sequencing and annotation.</title>
        <authorList>
            <consortium name="The Broad Institute Genomics Platform"/>
            <consortium name="The Broad Institute Genome Sequencing Center for Infectious Disease"/>
            <person name="Wu L."/>
            <person name="Ma J."/>
        </authorList>
    </citation>
    <scope>NUCLEOTIDE SEQUENCE [LARGE SCALE GENOMIC DNA]</scope>
    <source>
        <strain evidence="3">KCTC 12907</strain>
    </source>
</reference>
<evidence type="ECO:0000313" key="3">
    <source>
        <dbReference type="Proteomes" id="UP001596378"/>
    </source>
</evidence>
<evidence type="ECO:0000256" key="1">
    <source>
        <dbReference type="SAM" id="MobiDB-lite"/>
    </source>
</evidence>
<proteinExistence type="predicted"/>
<feature type="region of interest" description="Disordered" evidence="1">
    <location>
        <begin position="136"/>
        <end position="155"/>
    </location>
</feature>
<evidence type="ECO:0000313" key="2">
    <source>
        <dbReference type="EMBL" id="MFC7149119.1"/>
    </source>
</evidence>
<feature type="compositionally biased region" description="Basic residues" evidence="1">
    <location>
        <begin position="140"/>
        <end position="149"/>
    </location>
</feature>
<gene>
    <name evidence="2" type="ORF">ACFQMJ_11325</name>
</gene>
<name>A0ABW2FB58_9BACL</name>
<dbReference type="EMBL" id="JBHTAI010000006">
    <property type="protein sequence ID" value="MFC7149119.1"/>
    <property type="molecule type" value="Genomic_DNA"/>
</dbReference>
<comment type="caution">
    <text evidence="2">The sequence shown here is derived from an EMBL/GenBank/DDBJ whole genome shotgun (WGS) entry which is preliminary data.</text>
</comment>
<organism evidence="2 3">
    <name type="scientific">Cohnella cellulosilytica</name>
    <dbReference type="NCBI Taxonomy" id="986710"/>
    <lineage>
        <taxon>Bacteria</taxon>
        <taxon>Bacillati</taxon>
        <taxon>Bacillota</taxon>
        <taxon>Bacilli</taxon>
        <taxon>Bacillales</taxon>
        <taxon>Paenibacillaceae</taxon>
        <taxon>Cohnella</taxon>
    </lineage>
</organism>
<protein>
    <submittedName>
        <fullName evidence="2">Uncharacterized protein</fullName>
    </submittedName>
</protein>
<sequence>MPEITPHISLKKPLASEIADISVINENMDMIDSVLGDLSAVPTTAKTAAGAITELHEAIQDIDVDIPDGSITPAKLSFDPATQAELDAHANATGVHGATSAATASRLIIRDAAGRAKVAAPAASDDIARLDSEAWTTMARPHRPKRKPVRSLTSL</sequence>
<dbReference type="Proteomes" id="UP001596378">
    <property type="component" value="Unassembled WGS sequence"/>
</dbReference>